<dbReference type="EMBL" id="JAJAUY010000214">
    <property type="protein sequence ID" value="MCB5183393.1"/>
    <property type="molecule type" value="Genomic_DNA"/>
</dbReference>
<evidence type="ECO:0000313" key="2">
    <source>
        <dbReference type="Proteomes" id="UP001199054"/>
    </source>
</evidence>
<protein>
    <submittedName>
        <fullName evidence="1">Uncharacterized protein</fullName>
    </submittedName>
</protein>
<reference evidence="1 2" key="1">
    <citation type="submission" date="2021-10" db="EMBL/GenBank/DDBJ databases">
        <title>Streptomyces sp. strain SMC 277, a novel streptomycete isolated from soil.</title>
        <authorList>
            <person name="Chanama M."/>
        </authorList>
    </citation>
    <scope>NUCLEOTIDE SEQUENCE [LARGE SCALE GENOMIC DNA]</scope>
    <source>
        <strain evidence="1 2">SMC 277</strain>
    </source>
</reference>
<name>A0ABS8BFU4_9ACTN</name>
<keyword evidence="2" id="KW-1185">Reference proteome</keyword>
<sequence length="110" mass="11547">MTENDIKLKAIAALTALRGGATESFVSDLLGEVIPDQFVVPANGSPEEVGLSMLRQLSDPLSALITGFILAFDAVADAYDEAGSEPSSEEILQQVALGLARDDPEQEGLD</sequence>
<evidence type="ECO:0000313" key="1">
    <source>
        <dbReference type="EMBL" id="MCB5183393.1"/>
    </source>
</evidence>
<accession>A0ABS8BFU4</accession>
<proteinExistence type="predicted"/>
<organism evidence="1 2">
    <name type="scientific">Streptomyces antimicrobicus</name>
    <dbReference type="NCBI Taxonomy" id="2883108"/>
    <lineage>
        <taxon>Bacteria</taxon>
        <taxon>Bacillati</taxon>
        <taxon>Actinomycetota</taxon>
        <taxon>Actinomycetes</taxon>
        <taxon>Kitasatosporales</taxon>
        <taxon>Streptomycetaceae</taxon>
        <taxon>Streptomyces</taxon>
    </lineage>
</organism>
<dbReference type="RefSeq" id="WP_226730839.1">
    <property type="nucleotide sequence ID" value="NZ_JAJAUY010000214.1"/>
</dbReference>
<gene>
    <name evidence="1" type="ORF">LG632_29045</name>
</gene>
<dbReference type="Proteomes" id="UP001199054">
    <property type="component" value="Unassembled WGS sequence"/>
</dbReference>
<comment type="caution">
    <text evidence="1">The sequence shown here is derived from an EMBL/GenBank/DDBJ whole genome shotgun (WGS) entry which is preliminary data.</text>
</comment>